<evidence type="ECO:0000313" key="2">
    <source>
        <dbReference type="WBParaSite" id="L893_g29710.t1"/>
    </source>
</evidence>
<accession>A0A1I7ZTN5</accession>
<evidence type="ECO:0000313" key="1">
    <source>
        <dbReference type="Proteomes" id="UP000095287"/>
    </source>
</evidence>
<reference evidence="2" key="1">
    <citation type="submission" date="2016-11" db="UniProtKB">
        <authorList>
            <consortium name="WormBaseParasite"/>
        </authorList>
    </citation>
    <scope>IDENTIFICATION</scope>
</reference>
<keyword evidence="1" id="KW-1185">Reference proteome</keyword>
<protein>
    <submittedName>
        <fullName evidence="2">Uncharacterized protein</fullName>
    </submittedName>
</protein>
<dbReference type="AlphaFoldDB" id="A0A1I7ZTN5"/>
<sequence length="72" mass="7762">MCQRESEGVSGVGRSEGAAGSWIVRLIAVGPTLRSFCPPTRLDEGGRPLTLRHRPIASLLGNQSLPRDPYFA</sequence>
<organism evidence="1 2">
    <name type="scientific">Steinernema glaseri</name>
    <dbReference type="NCBI Taxonomy" id="37863"/>
    <lineage>
        <taxon>Eukaryota</taxon>
        <taxon>Metazoa</taxon>
        <taxon>Ecdysozoa</taxon>
        <taxon>Nematoda</taxon>
        <taxon>Chromadorea</taxon>
        <taxon>Rhabditida</taxon>
        <taxon>Tylenchina</taxon>
        <taxon>Panagrolaimomorpha</taxon>
        <taxon>Strongyloidoidea</taxon>
        <taxon>Steinernematidae</taxon>
        <taxon>Steinernema</taxon>
    </lineage>
</organism>
<dbReference type="WBParaSite" id="L893_g29710.t1">
    <property type="protein sequence ID" value="L893_g29710.t1"/>
    <property type="gene ID" value="L893_g29710"/>
</dbReference>
<proteinExistence type="predicted"/>
<dbReference type="Proteomes" id="UP000095287">
    <property type="component" value="Unplaced"/>
</dbReference>
<name>A0A1I7ZTN5_9BILA</name>